<dbReference type="Gene3D" id="2.40.10.190">
    <property type="entry name" value="translation elongation factor selb, chain A, domain 4"/>
    <property type="match status" value="1"/>
</dbReference>
<dbReference type="AlphaFoldDB" id="A0A0K8R3G6"/>
<dbReference type="SUPFAM" id="SSF50447">
    <property type="entry name" value="Translation proteins"/>
    <property type="match status" value="1"/>
</dbReference>
<dbReference type="GO" id="GO:0006412">
    <property type="term" value="P:translation"/>
    <property type="evidence" value="ECO:0007669"/>
    <property type="project" value="InterPro"/>
</dbReference>
<evidence type="ECO:0000256" key="5">
    <source>
        <dbReference type="ARBA" id="ARBA00035530"/>
    </source>
</evidence>
<dbReference type="Pfam" id="PF01247">
    <property type="entry name" value="Ribosomal_L35Ae"/>
    <property type="match status" value="1"/>
</dbReference>
<reference evidence="7" key="1">
    <citation type="submission" date="2012-12" db="EMBL/GenBank/DDBJ databases">
        <title>Identification and characterization of a phenylalanine ammonia-lyase gene family in Isatis indigotica Fort.</title>
        <authorList>
            <person name="Liu Q."/>
            <person name="Chen J."/>
            <person name="Zhou X."/>
            <person name="Di P."/>
            <person name="Xiao Y."/>
            <person name="Xuan H."/>
            <person name="Zhang L."/>
            <person name="Chen W."/>
        </authorList>
    </citation>
    <scope>NUCLEOTIDE SEQUENCE</scope>
    <source>
        <tissue evidence="7">Salivary gland</tissue>
    </source>
</reference>
<evidence type="ECO:0000256" key="4">
    <source>
        <dbReference type="ARBA" id="ARBA00035228"/>
    </source>
</evidence>
<sequence length="146" mass="16606">MAKEKPAKAAPEAPKAAEKKVAAVEAKDSGRKTRTPKRLYCKAVFVGYRRGLRNQHEHTSLLKIEGVNSRRETGFYLGKRAVFVYTAKNKTRVPGHKHHYSKLRAIWGKVTRPHGNSGVVRAKFRRNMPALAMGRRVRIMLYPSRI</sequence>
<evidence type="ECO:0000256" key="3">
    <source>
        <dbReference type="ARBA" id="ARBA00023274"/>
    </source>
</evidence>
<evidence type="ECO:0000313" key="7">
    <source>
        <dbReference type="EMBL" id="JAA65650.1"/>
    </source>
</evidence>
<evidence type="ECO:0000256" key="6">
    <source>
        <dbReference type="SAM" id="MobiDB-lite"/>
    </source>
</evidence>
<dbReference type="InterPro" id="IPR038661">
    <property type="entry name" value="Ribosomal_eL33_sf"/>
</dbReference>
<keyword evidence="3" id="KW-0687">Ribonucleoprotein</keyword>
<evidence type="ECO:0000256" key="1">
    <source>
        <dbReference type="ARBA" id="ARBA00009269"/>
    </source>
</evidence>
<accession>A0A0K8R3G6</accession>
<proteinExistence type="evidence at transcript level"/>
<dbReference type="InterPro" id="IPR001780">
    <property type="entry name" value="Ribosomal_eL33"/>
</dbReference>
<feature type="compositionally biased region" description="Basic and acidic residues" evidence="6">
    <location>
        <begin position="15"/>
        <end position="31"/>
    </location>
</feature>
<keyword evidence="2 7" id="KW-0689">Ribosomal protein</keyword>
<dbReference type="PANTHER" id="PTHR10902">
    <property type="entry name" value="60S RIBOSOMAL PROTEIN L35A"/>
    <property type="match status" value="1"/>
</dbReference>
<dbReference type="GO" id="GO:0003735">
    <property type="term" value="F:structural constituent of ribosome"/>
    <property type="evidence" value="ECO:0007669"/>
    <property type="project" value="InterPro"/>
</dbReference>
<name>A0A0K8R3G6_IXORI</name>
<evidence type="ECO:0000256" key="2">
    <source>
        <dbReference type="ARBA" id="ARBA00022980"/>
    </source>
</evidence>
<dbReference type="FunFam" id="2.40.10.190:FF:000001">
    <property type="entry name" value="60S ribosomal protein L35a"/>
    <property type="match status" value="1"/>
</dbReference>
<dbReference type="GO" id="GO:1990904">
    <property type="term" value="C:ribonucleoprotein complex"/>
    <property type="evidence" value="ECO:0007669"/>
    <property type="project" value="UniProtKB-KW"/>
</dbReference>
<protein>
    <recommendedName>
        <fullName evidence="4">Large ribosomal subunit protein eL33</fullName>
    </recommendedName>
    <alternativeName>
        <fullName evidence="5">60S ribosomal protein L35a</fullName>
    </alternativeName>
</protein>
<dbReference type="EMBL" id="GADI01008158">
    <property type="protein sequence ID" value="JAA65650.1"/>
    <property type="molecule type" value="mRNA"/>
</dbReference>
<comment type="similarity">
    <text evidence="1">Belongs to the eukaryotic ribosomal protein eL33 family.</text>
</comment>
<dbReference type="HAMAP" id="MF_00573">
    <property type="entry name" value="Ribosomal_eL33"/>
    <property type="match status" value="1"/>
</dbReference>
<dbReference type="InterPro" id="IPR009000">
    <property type="entry name" value="Transl_B-barrel_sf"/>
</dbReference>
<dbReference type="GO" id="GO:0005840">
    <property type="term" value="C:ribosome"/>
    <property type="evidence" value="ECO:0007669"/>
    <property type="project" value="UniProtKB-KW"/>
</dbReference>
<organism evidence="7">
    <name type="scientific">Ixodes ricinus</name>
    <name type="common">Common tick</name>
    <name type="synonym">Acarus ricinus</name>
    <dbReference type="NCBI Taxonomy" id="34613"/>
    <lineage>
        <taxon>Eukaryota</taxon>
        <taxon>Metazoa</taxon>
        <taxon>Ecdysozoa</taxon>
        <taxon>Arthropoda</taxon>
        <taxon>Chelicerata</taxon>
        <taxon>Arachnida</taxon>
        <taxon>Acari</taxon>
        <taxon>Parasitiformes</taxon>
        <taxon>Ixodida</taxon>
        <taxon>Ixodoidea</taxon>
        <taxon>Ixodidae</taxon>
        <taxon>Ixodinae</taxon>
        <taxon>Ixodes</taxon>
    </lineage>
</organism>
<feature type="region of interest" description="Disordered" evidence="6">
    <location>
        <begin position="1"/>
        <end position="33"/>
    </location>
</feature>